<dbReference type="PATRIC" id="fig|993517.3.peg.396"/>
<dbReference type="Proteomes" id="UP000007993">
    <property type="component" value="Unassembled WGS sequence"/>
</dbReference>
<reference evidence="1 2" key="1">
    <citation type="journal article" date="2013" name="Mar. Genomics">
        <title>Expression of sulfatases in Rhodopirellula baltica and the diversity of sulfatases in the genus Rhodopirellula.</title>
        <authorList>
            <person name="Wegner C.E."/>
            <person name="Richter-Heitmann T."/>
            <person name="Klindworth A."/>
            <person name="Klockow C."/>
            <person name="Richter M."/>
            <person name="Achstetter T."/>
            <person name="Glockner F.O."/>
            <person name="Harder J."/>
        </authorList>
    </citation>
    <scope>NUCLEOTIDE SEQUENCE [LARGE SCALE GENOMIC DNA]</scope>
    <source>
        <strain evidence="1 2">SH28</strain>
    </source>
</reference>
<comment type="caution">
    <text evidence="1">The sequence shown here is derived from an EMBL/GenBank/DDBJ whole genome shotgun (WGS) entry which is preliminary data.</text>
</comment>
<name>K5DPD2_RHOBT</name>
<accession>K5DPD2</accession>
<proteinExistence type="predicted"/>
<protein>
    <submittedName>
        <fullName evidence="1">Uncharacterized protein</fullName>
    </submittedName>
</protein>
<evidence type="ECO:0000313" key="2">
    <source>
        <dbReference type="Proteomes" id="UP000007993"/>
    </source>
</evidence>
<evidence type="ECO:0000313" key="1">
    <source>
        <dbReference type="EMBL" id="EKK04328.1"/>
    </source>
</evidence>
<sequence>MVEFSLGFLIDFFSISLTGMRNARRSAFVCFVVGSWLSLGLDRR</sequence>
<dbReference type="AlphaFoldDB" id="K5DPD2"/>
<dbReference type="EMBL" id="AMCW01000010">
    <property type="protein sequence ID" value="EKK04328.1"/>
    <property type="molecule type" value="Genomic_DNA"/>
</dbReference>
<organism evidence="1 2">
    <name type="scientific">Rhodopirellula baltica SH28</name>
    <dbReference type="NCBI Taxonomy" id="993517"/>
    <lineage>
        <taxon>Bacteria</taxon>
        <taxon>Pseudomonadati</taxon>
        <taxon>Planctomycetota</taxon>
        <taxon>Planctomycetia</taxon>
        <taxon>Pirellulales</taxon>
        <taxon>Pirellulaceae</taxon>
        <taxon>Rhodopirellula</taxon>
    </lineage>
</organism>
<gene>
    <name evidence="1" type="ORF">RBSH_00360</name>
</gene>